<dbReference type="GO" id="GO:0006865">
    <property type="term" value="P:amino acid transport"/>
    <property type="evidence" value="ECO:0007669"/>
    <property type="project" value="UniProtKB-KW"/>
</dbReference>
<evidence type="ECO:0000256" key="3">
    <source>
        <dbReference type="ARBA" id="ARBA00022448"/>
    </source>
</evidence>
<reference evidence="12 13" key="1">
    <citation type="submission" date="2019-06" db="EMBL/GenBank/DDBJ databases">
        <title>Streptomyces sporangiiformans sp. nov., a novel actinomycete isolated from soil in Mount Song.</title>
        <authorList>
            <person name="Han L."/>
        </authorList>
    </citation>
    <scope>NUCLEOTIDE SEQUENCE [LARGE SCALE GENOMIC DNA]</scope>
    <source>
        <strain evidence="12 13">NEAU-SSA 1</strain>
    </source>
</reference>
<feature type="transmembrane region" description="Helical" evidence="10">
    <location>
        <begin position="257"/>
        <end position="279"/>
    </location>
</feature>
<dbReference type="GO" id="GO:0005886">
    <property type="term" value="C:plasma membrane"/>
    <property type="evidence" value="ECO:0007669"/>
    <property type="project" value="UniProtKB-SubCell"/>
</dbReference>
<feature type="region of interest" description="Disordered" evidence="9">
    <location>
        <begin position="1"/>
        <end position="20"/>
    </location>
</feature>
<feature type="transmembrane region" description="Helical" evidence="10">
    <location>
        <begin position="100"/>
        <end position="120"/>
    </location>
</feature>
<evidence type="ECO:0000256" key="2">
    <source>
        <dbReference type="ARBA" id="ARBA00008583"/>
    </source>
</evidence>
<dbReference type="PIRSF" id="PIRSF006060">
    <property type="entry name" value="AA_transporter"/>
    <property type="match status" value="1"/>
</dbReference>
<keyword evidence="8 10" id="KW-0472">Membrane</keyword>
<dbReference type="PANTHER" id="PTHR43495:SF2">
    <property type="entry name" value="D-SERINE_D-ALANINE_GLYCINE TRANSPORTER"/>
    <property type="match status" value="1"/>
</dbReference>
<keyword evidence="6" id="KW-0029">Amino-acid transport</keyword>
<dbReference type="Gene3D" id="1.20.1740.10">
    <property type="entry name" value="Amino acid/polyamine transporter I"/>
    <property type="match status" value="1"/>
</dbReference>
<accession>A0A505DBQ8</accession>
<sequence length="479" mass="50778">MTSSQVDEQHDGSEALGGDAPAEGYQRGLNGRQVQMIAIGGAIGTGLFYGSSTSIANIGPSLIACYAIAGVVIFFIMRALGELLTYRPTSGSFADYAREFFGPFAGFVTGWSYWALWVTACMSEVTAAGHYINYWWPSVPVWTTAAVALVVLFAANLVSVKIFGELEFWFSTIKVTAIIAMIVIGIGILTFGFSSVGDTASVSHLWADGGFAPNGAWQAMLAMQGVIFAYLGVELVGITAGEAENPKQTLRKAINTLPVRIGIFYVGSLIVILSVYSWTKYSPGVSPFVQVFAAVGIPGAAGIMNFVILTAALSSCNSGIYSTGRMLRGLAVNGEAPKAAARLSGRRLPLPALVASALVMGIGVIVNIVSPDKAFLYITSVATCAGLWTWAMILSAHLRYRAKVRDGLLPAADFRMPGAPVTNWIALAALASVVGLMASDGDTRLGLYVFAVWLVVLAIGYRLSHRKAPSDRDLALDRK</sequence>
<keyword evidence="7 10" id="KW-1133">Transmembrane helix</keyword>
<keyword evidence="4" id="KW-1003">Cell membrane</keyword>
<feature type="transmembrane region" description="Helical" evidence="10">
    <location>
        <begin position="34"/>
        <end position="52"/>
    </location>
</feature>
<keyword evidence="13" id="KW-1185">Reference proteome</keyword>
<evidence type="ECO:0000256" key="5">
    <source>
        <dbReference type="ARBA" id="ARBA00022692"/>
    </source>
</evidence>
<keyword evidence="5 10" id="KW-0812">Transmembrane</keyword>
<dbReference type="EMBL" id="VCHX02000144">
    <property type="protein sequence ID" value="TPQ20277.1"/>
    <property type="molecule type" value="Genomic_DNA"/>
</dbReference>
<dbReference type="Proteomes" id="UP000317378">
    <property type="component" value="Unassembled WGS sequence"/>
</dbReference>
<feature type="transmembrane region" description="Helical" evidence="10">
    <location>
        <begin position="58"/>
        <end position="80"/>
    </location>
</feature>
<evidence type="ECO:0000313" key="12">
    <source>
        <dbReference type="EMBL" id="TPQ20277.1"/>
    </source>
</evidence>
<feature type="transmembrane region" description="Helical" evidence="10">
    <location>
        <begin position="291"/>
        <end position="316"/>
    </location>
</feature>
<protein>
    <submittedName>
        <fullName evidence="12">Amino acid permease</fullName>
    </submittedName>
</protein>
<gene>
    <name evidence="12" type="ORF">FGD71_021695</name>
</gene>
<evidence type="ECO:0000256" key="1">
    <source>
        <dbReference type="ARBA" id="ARBA00004651"/>
    </source>
</evidence>
<dbReference type="PANTHER" id="PTHR43495">
    <property type="entry name" value="GABA PERMEASE"/>
    <property type="match status" value="1"/>
</dbReference>
<dbReference type="InterPro" id="IPR004841">
    <property type="entry name" value="AA-permease/SLC12A_dom"/>
</dbReference>
<name>A0A505DBQ8_9ACTN</name>
<organism evidence="12 13">
    <name type="scientific">Streptomyces sporangiiformans</name>
    <dbReference type="NCBI Taxonomy" id="2315329"/>
    <lineage>
        <taxon>Bacteria</taxon>
        <taxon>Bacillati</taxon>
        <taxon>Actinomycetota</taxon>
        <taxon>Actinomycetes</taxon>
        <taxon>Kitasatosporales</taxon>
        <taxon>Streptomycetaceae</taxon>
        <taxon>Streptomyces</taxon>
    </lineage>
</organism>
<comment type="similarity">
    <text evidence="2">Belongs to the amino acid-polyamine-organocation (APC) superfamily. Amino acid transporter (AAT) (TC 2.A.3.1) family.</text>
</comment>
<evidence type="ECO:0000256" key="8">
    <source>
        <dbReference type="ARBA" id="ARBA00023136"/>
    </source>
</evidence>
<feature type="domain" description="Amino acid permease/ SLC12A" evidence="11">
    <location>
        <begin position="34"/>
        <end position="467"/>
    </location>
</feature>
<dbReference type="GO" id="GO:0055085">
    <property type="term" value="P:transmembrane transport"/>
    <property type="evidence" value="ECO:0007669"/>
    <property type="project" value="InterPro"/>
</dbReference>
<feature type="transmembrane region" description="Helical" evidence="10">
    <location>
        <begin position="375"/>
        <end position="400"/>
    </location>
</feature>
<dbReference type="OrthoDB" id="5297508at2"/>
<comment type="subcellular location">
    <subcellularLocation>
        <location evidence="1">Cell membrane</location>
        <topology evidence="1">Multi-pass membrane protein</topology>
    </subcellularLocation>
</comment>
<feature type="transmembrane region" description="Helical" evidence="10">
    <location>
        <begin position="216"/>
        <end position="236"/>
    </location>
</feature>
<dbReference type="RefSeq" id="WP_119102151.1">
    <property type="nucleotide sequence ID" value="NZ_QXMJ01000144.1"/>
</dbReference>
<feature type="transmembrane region" description="Helical" evidence="10">
    <location>
        <begin position="140"/>
        <end position="163"/>
    </location>
</feature>
<feature type="transmembrane region" description="Helical" evidence="10">
    <location>
        <begin position="348"/>
        <end position="369"/>
    </location>
</feature>
<evidence type="ECO:0000313" key="13">
    <source>
        <dbReference type="Proteomes" id="UP000317378"/>
    </source>
</evidence>
<evidence type="ECO:0000259" key="11">
    <source>
        <dbReference type="Pfam" id="PF00324"/>
    </source>
</evidence>
<feature type="transmembrane region" description="Helical" evidence="10">
    <location>
        <begin position="445"/>
        <end position="463"/>
    </location>
</feature>
<dbReference type="FunFam" id="1.20.1740.10:FF:000001">
    <property type="entry name" value="Amino acid permease"/>
    <property type="match status" value="1"/>
</dbReference>
<dbReference type="AlphaFoldDB" id="A0A505DBQ8"/>
<proteinExistence type="inferred from homology"/>
<evidence type="ECO:0000256" key="10">
    <source>
        <dbReference type="SAM" id="Phobius"/>
    </source>
</evidence>
<dbReference type="Pfam" id="PF00324">
    <property type="entry name" value="AA_permease"/>
    <property type="match status" value="1"/>
</dbReference>
<evidence type="ECO:0000256" key="9">
    <source>
        <dbReference type="SAM" id="MobiDB-lite"/>
    </source>
</evidence>
<feature type="transmembrane region" description="Helical" evidence="10">
    <location>
        <begin position="175"/>
        <end position="196"/>
    </location>
</feature>
<evidence type="ECO:0000256" key="7">
    <source>
        <dbReference type="ARBA" id="ARBA00022989"/>
    </source>
</evidence>
<feature type="transmembrane region" description="Helical" evidence="10">
    <location>
        <begin position="421"/>
        <end position="439"/>
    </location>
</feature>
<evidence type="ECO:0000256" key="6">
    <source>
        <dbReference type="ARBA" id="ARBA00022970"/>
    </source>
</evidence>
<evidence type="ECO:0000256" key="4">
    <source>
        <dbReference type="ARBA" id="ARBA00022475"/>
    </source>
</evidence>
<keyword evidence="3" id="KW-0813">Transport</keyword>
<comment type="caution">
    <text evidence="12">The sequence shown here is derived from an EMBL/GenBank/DDBJ whole genome shotgun (WGS) entry which is preliminary data.</text>
</comment>